<dbReference type="PANTHER" id="PTHR36924">
    <property type="entry name" value="ANTITOXIN HIGA-1"/>
    <property type="match status" value="1"/>
</dbReference>
<dbReference type="Pfam" id="PF06114">
    <property type="entry name" value="Peptidase_M78"/>
    <property type="match status" value="1"/>
</dbReference>
<dbReference type="SUPFAM" id="SSF47413">
    <property type="entry name" value="lambda repressor-like DNA-binding domains"/>
    <property type="match status" value="1"/>
</dbReference>
<reference evidence="4" key="2">
    <citation type="submission" date="2021-08" db="EMBL/GenBank/DDBJ databases">
        <authorList>
            <person name="Tani A."/>
            <person name="Ola A."/>
            <person name="Ogura Y."/>
            <person name="Katsura K."/>
            <person name="Hayashi T."/>
        </authorList>
    </citation>
    <scope>NUCLEOTIDE SEQUENCE</scope>
    <source>
        <strain evidence="4">DSM 16372</strain>
    </source>
</reference>
<reference evidence="4" key="1">
    <citation type="journal article" date="2016" name="Front. Microbiol.">
        <title>Genome Sequence of the Piezophilic, Mesophilic Sulfate-Reducing Bacterium Desulfovibrio indicus J2T.</title>
        <authorList>
            <person name="Cao J."/>
            <person name="Maignien L."/>
            <person name="Shao Z."/>
            <person name="Alain K."/>
            <person name="Jebbar M."/>
        </authorList>
    </citation>
    <scope>NUCLEOTIDE SEQUENCE</scope>
    <source>
        <strain evidence="4">DSM 16372</strain>
    </source>
</reference>
<dbReference type="AlphaFoldDB" id="A0AAV4ZT42"/>
<dbReference type="SMART" id="SM00530">
    <property type="entry name" value="HTH_XRE"/>
    <property type="match status" value="1"/>
</dbReference>
<evidence type="ECO:0000313" key="5">
    <source>
        <dbReference type="Proteomes" id="UP001055247"/>
    </source>
</evidence>
<evidence type="ECO:0000259" key="3">
    <source>
        <dbReference type="PROSITE" id="PS50943"/>
    </source>
</evidence>
<dbReference type="CDD" id="cd00093">
    <property type="entry name" value="HTH_XRE"/>
    <property type="match status" value="1"/>
</dbReference>
<feature type="domain" description="HTH cro/C1-type" evidence="3">
    <location>
        <begin position="19"/>
        <end position="72"/>
    </location>
</feature>
<dbReference type="InterPro" id="IPR001387">
    <property type="entry name" value="Cro/C1-type_HTH"/>
</dbReference>
<comment type="caution">
    <text evidence="4">The sequence shown here is derived from an EMBL/GenBank/DDBJ whole genome shotgun (WGS) entry which is preliminary data.</text>
</comment>
<organism evidence="4 5">
    <name type="scientific">Methylobacterium hispanicum</name>
    <dbReference type="NCBI Taxonomy" id="270350"/>
    <lineage>
        <taxon>Bacteria</taxon>
        <taxon>Pseudomonadati</taxon>
        <taxon>Pseudomonadota</taxon>
        <taxon>Alphaproteobacteria</taxon>
        <taxon>Hyphomicrobiales</taxon>
        <taxon>Methylobacteriaceae</taxon>
        <taxon>Methylobacterium</taxon>
    </lineage>
</organism>
<dbReference type="NCBIfam" id="TIGR02607">
    <property type="entry name" value="antidote_HigA"/>
    <property type="match status" value="1"/>
</dbReference>
<keyword evidence="2" id="KW-0238">DNA-binding</keyword>
<dbReference type="PROSITE" id="PS50943">
    <property type="entry name" value="HTH_CROC1"/>
    <property type="match status" value="1"/>
</dbReference>
<gene>
    <name evidence="4" type="ORF">BHAOGJBA_4713</name>
</gene>
<dbReference type="RefSeq" id="WP_353744510.1">
    <property type="nucleotide sequence ID" value="NZ_BPQO01000024.1"/>
</dbReference>
<sequence>MTRKEAFVPQWATHPGEHLAEYIDGRGWSQAEFARLAGLTPKLVSTIINGTNPVTPETALRLEHVLGLKAYIWTGLQAEWDLFQARERERESAERQADWLKQFPVKELKACGRLPDTRDIGSLFGEMLTMLGIGTAQAYDARIGSLAVHHRRARSATASPHHMYCWLMLGEEQARKRELPAYDGERFLRSCAEIRSLTVHGPDVFEPRMLELCHSAGVALVFQKPLSKTCVFGSARWMNDERPLIQMSLRMKSNDHFWWTFFHEAAHIVLHRGKNFVDDQNGEGDGVEAEADAWAEEVLVGRERIESFATTSPSTRQEVTAFAEEVGLHPGIVVGMLQHRHAVPFNQLNDLKARFAWVDEVAPA</sequence>
<dbReference type="InterPro" id="IPR013430">
    <property type="entry name" value="Toxin_antidote_HigA"/>
</dbReference>
<evidence type="ECO:0000256" key="2">
    <source>
        <dbReference type="ARBA" id="ARBA00023125"/>
    </source>
</evidence>
<evidence type="ECO:0000256" key="1">
    <source>
        <dbReference type="ARBA" id="ARBA00007227"/>
    </source>
</evidence>
<dbReference type="EMBL" id="BPQO01000024">
    <property type="protein sequence ID" value="GJD91165.1"/>
    <property type="molecule type" value="Genomic_DNA"/>
</dbReference>
<dbReference type="GO" id="GO:0003677">
    <property type="term" value="F:DNA binding"/>
    <property type="evidence" value="ECO:0007669"/>
    <property type="project" value="UniProtKB-KW"/>
</dbReference>
<dbReference type="InterPro" id="IPR010982">
    <property type="entry name" value="Lambda_DNA-bd_dom_sf"/>
</dbReference>
<protein>
    <recommendedName>
        <fullName evidence="3">HTH cro/C1-type domain-containing protein</fullName>
    </recommendedName>
</protein>
<proteinExistence type="inferred from homology"/>
<dbReference type="Gene3D" id="1.10.260.40">
    <property type="entry name" value="lambda repressor-like DNA-binding domains"/>
    <property type="match status" value="1"/>
</dbReference>
<dbReference type="InterPro" id="IPR010359">
    <property type="entry name" value="IrrE_HExxH"/>
</dbReference>
<dbReference type="Pfam" id="PF01381">
    <property type="entry name" value="HTH_3"/>
    <property type="match status" value="1"/>
</dbReference>
<dbReference type="Proteomes" id="UP001055247">
    <property type="component" value="Unassembled WGS sequence"/>
</dbReference>
<name>A0AAV4ZT42_9HYPH</name>
<dbReference type="PANTHER" id="PTHR36924:SF1">
    <property type="entry name" value="ANTITOXIN HIGA-1"/>
    <property type="match status" value="1"/>
</dbReference>
<comment type="similarity">
    <text evidence="1">Belongs to the short-chain fatty acyl-CoA assimilation regulator (ScfR) family.</text>
</comment>
<evidence type="ECO:0000313" key="4">
    <source>
        <dbReference type="EMBL" id="GJD91165.1"/>
    </source>
</evidence>
<accession>A0AAV4ZT42</accession>
<keyword evidence="5" id="KW-1185">Reference proteome</keyword>